<feature type="transmembrane region" description="Helical" evidence="1">
    <location>
        <begin position="20"/>
        <end position="47"/>
    </location>
</feature>
<organism evidence="2 3">
    <name type="scientific">Edaphobacter modestus</name>
    <dbReference type="NCBI Taxonomy" id="388466"/>
    <lineage>
        <taxon>Bacteria</taxon>
        <taxon>Pseudomonadati</taxon>
        <taxon>Acidobacteriota</taxon>
        <taxon>Terriglobia</taxon>
        <taxon>Terriglobales</taxon>
        <taxon>Acidobacteriaceae</taxon>
        <taxon>Edaphobacter</taxon>
    </lineage>
</organism>
<dbReference type="RefSeq" id="WP_165419907.1">
    <property type="nucleotide sequence ID" value="NZ_SHKW01000001.1"/>
</dbReference>
<protein>
    <submittedName>
        <fullName evidence="2">Uncharacterized protein</fullName>
    </submittedName>
</protein>
<evidence type="ECO:0000256" key="1">
    <source>
        <dbReference type="SAM" id="Phobius"/>
    </source>
</evidence>
<gene>
    <name evidence="2" type="ORF">BDD14_0705</name>
</gene>
<evidence type="ECO:0000313" key="3">
    <source>
        <dbReference type="Proteomes" id="UP000292958"/>
    </source>
</evidence>
<keyword evidence="1" id="KW-0472">Membrane</keyword>
<evidence type="ECO:0000313" key="2">
    <source>
        <dbReference type="EMBL" id="RZU39336.1"/>
    </source>
</evidence>
<accession>A0A4V2G442</accession>
<sequence length="58" mass="6000">MTIDTSKITANWKTTTQGLLSLAIALVTAYLAIPVGAKTAVIVVALLKAALAFVQKDA</sequence>
<dbReference type="Proteomes" id="UP000292958">
    <property type="component" value="Unassembled WGS sequence"/>
</dbReference>
<keyword evidence="1" id="KW-0812">Transmembrane</keyword>
<dbReference type="AlphaFoldDB" id="A0A4V2G442"/>
<comment type="caution">
    <text evidence="2">The sequence shown here is derived from an EMBL/GenBank/DDBJ whole genome shotgun (WGS) entry which is preliminary data.</text>
</comment>
<keyword evidence="1" id="KW-1133">Transmembrane helix</keyword>
<dbReference type="EMBL" id="SHKW01000001">
    <property type="protein sequence ID" value="RZU39336.1"/>
    <property type="molecule type" value="Genomic_DNA"/>
</dbReference>
<reference evidence="2 3" key="1">
    <citation type="submission" date="2019-02" db="EMBL/GenBank/DDBJ databases">
        <title>Genomic Encyclopedia of Archaeal and Bacterial Type Strains, Phase II (KMG-II): from individual species to whole genera.</title>
        <authorList>
            <person name="Goeker M."/>
        </authorList>
    </citation>
    <scope>NUCLEOTIDE SEQUENCE [LARGE SCALE GENOMIC DNA]</scope>
    <source>
        <strain evidence="2 3">DSM 18101</strain>
    </source>
</reference>
<keyword evidence="3" id="KW-1185">Reference proteome</keyword>
<proteinExistence type="predicted"/>
<name>A0A4V2G442_9BACT</name>